<accession>A0A0A8YRU2</accession>
<proteinExistence type="predicted"/>
<reference evidence="1" key="1">
    <citation type="submission" date="2014-09" db="EMBL/GenBank/DDBJ databases">
        <authorList>
            <person name="Magalhaes I.L.F."/>
            <person name="Oliveira U."/>
            <person name="Santos F.R."/>
            <person name="Vidigal T.H.D.A."/>
            <person name="Brescovit A.D."/>
            <person name="Santos A.J."/>
        </authorList>
    </citation>
    <scope>NUCLEOTIDE SEQUENCE</scope>
    <source>
        <tissue evidence="1">Shoot tissue taken approximately 20 cm above the soil surface</tissue>
    </source>
</reference>
<dbReference type="AlphaFoldDB" id="A0A0A8YRU2"/>
<sequence>MKGNHVMPCASNKTIRVS</sequence>
<protein>
    <submittedName>
        <fullName evidence="1">Uncharacterized protein</fullName>
    </submittedName>
</protein>
<dbReference type="EMBL" id="GBRH01269432">
    <property type="protein sequence ID" value="JAD28463.1"/>
    <property type="molecule type" value="Transcribed_RNA"/>
</dbReference>
<reference evidence="1" key="2">
    <citation type="journal article" date="2015" name="Data Brief">
        <title>Shoot transcriptome of the giant reed, Arundo donax.</title>
        <authorList>
            <person name="Barrero R.A."/>
            <person name="Guerrero F.D."/>
            <person name="Moolhuijzen P."/>
            <person name="Goolsby J.A."/>
            <person name="Tidwell J."/>
            <person name="Bellgard S.E."/>
            <person name="Bellgard M.I."/>
        </authorList>
    </citation>
    <scope>NUCLEOTIDE SEQUENCE</scope>
    <source>
        <tissue evidence="1">Shoot tissue taken approximately 20 cm above the soil surface</tissue>
    </source>
</reference>
<name>A0A0A8YRU2_ARUDO</name>
<evidence type="ECO:0000313" key="1">
    <source>
        <dbReference type="EMBL" id="JAD28463.1"/>
    </source>
</evidence>
<organism evidence="1">
    <name type="scientific">Arundo donax</name>
    <name type="common">Giant reed</name>
    <name type="synonym">Donax arundinaceus</name>
    <dbReference type="NCBI Taxonomy" id="35708"/>
    <lineage>
        <taxon>Eukaryota</taxon>
        <taxon>Viridiplantae</taxon>
        <taxon>Streptophyta</taxon>
        <taxon>Embryophyta</taxon>
        <taxon>Tracheophyta</taxon>
        <taxon>Spermatophyta</taxon>
        <taxon>Magnoliopsida</taxon>
        <taxon>Liliopsida</taxon>
        <taxon>Poales</taxon>
        <taxon>Poaceae</taxon>
        <taxon>PACMAD clade</taxon>
        <taxon>Arundinoideae</taxon>
        <taxon>Arundineae</taxon>
        <taxon>Arundo</taxon>
    </lineage>
</organism>